<evidence type="ECO:0000256" key="3">
    <source>
        <dbReference type="ARBA" id="ARBA00022771"/>
    </source>
</evidence>
<keyword evidence="3 7" id="KW-0863">Zinc-finger</keyword>
<protein>
    <recommendedName>
        <fullName evidence="7">Recombination protein RecR</fullName>
    </recommendedName>
</protein>
<gene>
    <name evidence="7 9" type="primary">recR</name>
    <name evidence="9" type="ORF">IFJ97_03235</name>
</gene>
<keyword evidence="6 7" id="KW-0234">DNA repair</keyword>
<dbReference type="Pfam" id="PF21175">
    <property type="entry name" value="RecR_C"/>
    <property type="match status" value="1"/>
</dbReference>
<comment type="function">
    <text evidence="7">May play a role in DNA repair. It seems to be involved in an RecBC-independent recombinational process of DNA repair. It may act with RecF and RecO.</text>
</comment>
<keyword evidence="5 7" id="KW-0233">DNA recombination</keyword>
<dbReference type="InterPro" id="IPR006171">
    <property type="entry name" value="TOPRIM_dom"/>
</dbReference>
<dbReference type="InterPro" id="IPR023627">
    <property type="entry name" value="Rcmb_RecR"/>
</dbReference>
<dbReference type="Proteomes" id="UP000598633">
    <property type="component" value="Unassembled WGS sequence"/>
</dbReference>
<accession>A0A8J6Y8E4</accession>
<evidence type="ECO:0000256" key="6">
    <source>
        <dbReference type="ARBA" id="ARBA00023204"/>
    </source>
</evidence>
<dbReference type="GO" id="GO:0006281">
    <property type="term" value="P:DNA repair"/>
    <property type="evidence" value="ECO:0007669"/>
    <property type="project" value="UniProtKB-UniRule"/>
</dbReference>
<dbReference type="EMBL" id="JACXWA010000055">
    <property type="protein sequence ID" value="MBD3870359.1"/>
    <property type="molecule type" value="Genomic_DNA"/>
</dbReference>
<dbReference type="InterPro" id="IPR000093">
    <property type="entry name" value="DNA_Rcmb_RecR"/>
</dbReference>
<evidence type="ECO:0000256" key="4">
    <source>
        <dbReference type="ARBA" id="ARBA00022833"/>
    </source>
</evidence>
<keyword evidence="1 7" id="KW-0479">Metal-binding</keyword>
<dbReference type="PROSITE" id="PS50880">
    <property type="entry name" value="TOPRIM"/>
    <property type="match status" value="1"/>
</dbReference>
<dbReference type="InterPro" id="IPR034137">
    <property type="entry name" value="TOPRIM_RecR"/>
</dbReference>
<feature type="domain" description="Toprim" evidence="8">
    <location>
        <begin position="81"/>
        <end position="176"/>
    </location>
</feature>
<dbReference type="SMART" id="SM00493">
    <property type="entry name" value="TOPRIM"/>
    <property type="match status" value="1"/>
</dbReference>
<dbReference type="Gene3D" id="1.10.8.420">
    <property type="entry name" value="RecR Domain 1"/>
    <property type="match status" value="1"/>
</dbReference>
<dbReference type="GO" id="GO:0006310">
    <property type="term" value="P:DNA recombination"/>
    <property type="evidence" value="ECO:0007669"/>
    <property type="project" value="UniProtKB-UniRule"/>
</dbReference>
<evidence type="ECO:0000313" key="9">
    <source>
        <dbReference type="EMBL" id="MBD3870359.1"/>
    </source>
</evidence>
<keyword evidence="4 7" id="KW-0862">Zinc</keyword>
<dbReference type="Gene3D" id="3.40.1360.10">
    <property type="match status" value="1"/>
</dbReference>
<evidence type="ECO:0000256" key="2">
    <source>
        <dbReference type="ARBA" id="ARBA00022763"/>
    </source>
</evidence>
<evidence type="ECO:0000259" key="8">
    <source>
        <dbReference type="PROSITE" id="PS50880"/>
    </source>
</evidence>
<evidence type="ECO:0000256" key="1">
    <source>
        <dbReference type="ARBA" id="ARBA00022723"/>
    </source>
</evidence>
<feature type="zinc finger region" description="C4-type" evidence="7">
    <location>
        <begin position="58"/>
        <end position="73"/>
    </location>
</feature>
<dbReference type="CDD" id="cd01025">
    <property type="entry name" value="TOPRIM_recR"/>
    <property type="match status" value="1"/>
</dbReference>
<dbReference type="Gene3D" id="6.10.250.240">
    <property type="match status" value="1"/>
</dbReference>
<keyword evidence="2 7" id="KW-0227">DNA damage</keyword>
<dbReference type="PROSITE" id="PS01300">
    <property type="entry name" value="RECR"/>
    <property type="match status" value="1"/>
</dbReference>
<dbReference type="PANTHER" id="PTHR30446">
    <property type="entry name" value="RECOMBINATION PROTEIN RECR"/>
    <property type="match status" value="1"/>
</dbReference>
<reference evidence="9 10" key="1">
    <citation type="submission" date="2020-08" db="EMBL/GenBank/DDBJ databases">
        <title>Acidobacteriota in marine sediments use diverse sulfur dissimilation pathways.</title>
        <authorList>
            <person name="Wasmund K."/>
        </authorList>
    </citation>
    <scope>NUCLEOTIDE SEQUENCE [LARGE SCALE GENOMIC DNA]</scope>
    <source>
        <strain evidence="9">MAG AM3-A</strain>
    </source>
</reference>
<dbReference type="InterPro" id="IPR015967">
    <property type="entry name" value="Rcmb_RecR_Znf"/>
</dbReference>
<dbReference type="NCBIfam" id="TIGR00615">
    <property type="entry name" value="recR"/>
    <property type="match status" value="1"/>
</dbReference>
<dbReference type="GO" id="GO:0008270">
    <property type="term" value="F:zinc ion binding"/>
    <property type="evidence" value="ECO:0007669"/>
    <property type="project" value="UniProtKB-KW"/>
</dbReference>
<dbReference type="HAMAP" id="MF_00017">
    <property type="entry name" value="RecR"/>
    <property type="match status" value="1"/>
</dbReference>
<comment type="similarity">
    <text evidence="7">Belongs to the RecR family.</text>
</comment>
<evidence type="ECO:0000256" key="5">
    <source>
        <dbReference type="ARBA" id="ARBA00023172"/>
    </source>
</evidence>
<comment type="caution">
    <text evidence="9">The sequence shown here is derived from an EMBL/GenBank/DDBJ whole genome shotgun (WGS) entry which is preliminary data.</text>
</comment>
<evidence type="ECO:0000256" key="7">
    <source>
        <dbReference type="HAMAP-Rule" id="MF_00017"/>
    </source>
</evidence>
<name>A0A8J6Y8E4_9BACT</name>
<dbReference type="SUPFAM" id="SSF111304">
    <property type="entry name" value="Recombination protein RecR"/>
    <property type="match status" value="1"/>
</dbReference>
<dbReference type="Pfam" id="PF13662">
    <property type="entry name" value="Toprim_4"/>
    <property type="match status" value="1"/>
</dbReference>
<proteinExistence type="inferred from homology"/>
<sequence length="199" mass="21225">MDLRPPAVRGLLEHLERLPGVGPRTAQRLAEHLLTIDPGELEAFAAVLAGLHSTVDLCSTCCLLTTDDPCPVCADPSRDQGIILVVEEPTTAWAVEATGEYHGLYHALLGHLSPLHGVGPDDLTIDRLETRCRSGEIQEVILATDPTVEGETTALYIARRLQPLGIAVSRPASGIPVGGEVAAVDRVTLAQALQLRRLV</sequence>
<dbReference type="Pfam" id="PF21176">
    <property type="entry name" value="RecR_HhH"/>
    <property type="match status" value="1"/>
</dbReference>
<dbReference type="PANTHER" id="PTHR30446:SF0">
    <property type="entry name" value="RECOMBINATION PROTEIN RECR"/>
    <property type="match status" value="1"/>
</dbReference>
<organism evidence="9 10">
    <name type="scientific">Candidatus Sulfomarinibacter kjeldsenii</name>
    <dbReference type="NCBI Taxonomy" id="2885994"/>
    <lineage>
        <taxon>Bacteria</taxon>
        <taxon>Pseudomonadati</taxon>
        <taxon>Acidobacteriota</taxon>
        <taxon>Thermoanaerobaculia</taxon>
        <taxon>Thermoanaerobaculales</taxon>
        <taxon>Candidatus Sulfomarinibacteraceae</taxon>
        <taxon>Candidatus Sulfomarinibacter</taxon>
    </lineage>
</organism>
<dbReference type="GO" id="GO:0003677">
    <property type="term" value="F:DNA binding"/>
    <property type="evidence" value="ECO:0007669"/>
    <property type="project" value="UniProtKB-UniRule"/>
</dbReference>
<evidence type="ECO:0000313" key="10">
    <source>
        <dbReference type="Proteomes" id="UP000598633"/>
    </source>
</evidence>
<dbReference type="AlphaFoldDB" id="A0A8J6Y8E4"/>